<proteinExistence type="predicted"/>
<keyword evidence="4" id="KW-0614">Plasmid</keyword>
<sequence>MTDFRRQRTDLIVFQALRNLLKTELFSDITVNQIAQKALIHRNTFYHHFDDKYNLLHRFIIYSLNEASNDVDVSMFSKHPFIVIRGLYDTSYQKIFDFQSRDAEFSKVFADCFFELFVQDMQDADNIWAMGKISSILTWNRFNGNPYDMFNDYLVLDQIFTTKQFPMLDDN</sequence>
<dbReference type="EMBL" id="CP093360">
    <property type="protein sequence ID" value="UQS86112.1"/>
    <property type="molecule type" value="Genomic_DNA"/>
</dbReference>
<geneLocation type="plasmid" evidence="4 5">
    <name>p1unnamed</name>
</geneLocation>
<dbReference type="SUPFAM" id="SSF46689">
    <property type="entry name" value="Homeodomain-like"/>
    <property type="match status" value="1"/>
</dbReference>
<evidence type="ECO:0000313" key="4">
    <source>
        <dbReference type="EMBL" id="UQS86112.1"/>
    </source>
</evidence>
<dbReference type="KEGG" id="lbe:MOO44_00265"/>
<feature type="domain" description="HTH tetR-type" evidence="3">
    <location>
        <begin position="7"/>
        <end position="67"/>
    </location>
</feature>
<keyword evidence="1 2" id="KW-0238">DNA-binding</keyword>
<dbReference type="GO" id="GO:0003677">
    <property type="term" value="F:DNA binding"/>
    <property type="evidence" value="ECO:0007669"/>
    <property type="project" value="UniProtKB-UniRule"/>
</dbReference>
<evidence type="ECO:0000256" key="2">
    <source>
        <dbReference type="PROSITE-ProRule" id="PRU00335"/>
    </source>
</evidence>
<evidence type="ECO:0000313" key="5">
    <source>
        <dbReference type="Proteomes" id="UP000831181"/>
    </source>
</evidence>
<dbReference type="RefSeq" id="WP_260115919.1">
    <property type="nucleotide sequence ID" value="NZ_CP093360.1"/>
</dbReference>
<gene>
    <name evidence="4" type="ORF">MOO44_00265</name>
</gene>
<name>A0A976RQM5_9LACO</name>
<accession>A0A976RQM5</accession>
<organism evidence="4 5">
    <name type="scientific">Nicoliella spurrieriana</name>
    <dbReference type="NCBI Taxonomy" id="2925830"/>
    <lineage>
        <taxon>Bacteria</taxon>
        <taxon>Bacillati</taxon>
        <taxon>Bacillota</taxon>
        <taxon>Bacilli</taxon>
        <taxon>Lactobacillales</taxon>
        <taxon>Lactobacillaceae</taxon>
        <taxon>Nicoliella</taxon>
    </lineage>
</organism>
<dbReference type="Gene3D" id="1.10.357.10">
    <property type="entry name" value="Tetracycline Repressor, domain 2"/>
    <property type="match status" value="1"/>
</dbReference>
<protein>
    <submittedName>
        <fullName evidence="4">TetR/AcrR family transcriptional regulator</fullName>
    </submittedName>
</protein>
<reference evidence="4" key="1">
    <citation type="journal article" date="2022" name="Int. J. Syst. Evol. Microbiol.">
        <title>Apilactobacillus apisilvae sp. nov., Nicolia spurrieriana gen. nov. sp. nov., Bombilactobacillus folatiphilus sp. nov. and Bombilactobacillus thymidiniphilus sp. nov., four new lactic acid bacterial isolates from stingless bees Tetragonula carbonaria and Austroplebeia australis.</title>
        <authorList>
            <person name="Oliphant S.A."/>
            <person name="Watson-Haigh N.S."/>
            <person name="Sumby K.M."/>
            <person name="Gardner J."/>
            <person name="Groom S."/>
            <person name="Jiranek V."/>
        </authorList>
    </citation>
    <scope>NUCLEOTIDE SEQUENCE</scope>
    <source>
        <strain evidence="4">SGEP1_A5</strain>
    </source>
</reference>
<evidence type="ECO:0000256" key="1">
    <source>
        <dbReference type="ARBA" id="ARBA00023125"/>
    </source>
</evidence>
<dbReference type="PROSITE" id="PS50977">
    <property type="entry name" value="HTH_TETR_2"/>
    <property type="match status" value="1"/>
</dbReference>
<dbReference type="AlphaFoldDB" id="A0A976RQM5"/>
<keyword evidence="5" id="KW-1185">Reference proteome</keyword>
<dbReference type="InterPro" id="IPR001647">
    <property type="entry name" value="HTH_TetR"/>
</dbReference>
<evidence type="ECO:0000259" key="3">
    <source>
        <dbReference type="PROSITE" id="PS50977"/>
    </source>
</evidence>
<feature type="DNA-binding region" description="H-T-H motif" evidence="2">
    <location>
        <begin position="30"/>
        <end position="49"/>
    </location>
</feature>
<dbReference type="Proteomes" id="UP000831181">
    <property type="component" value="Plasmid p1unnamed"/>
</dbReference>
<dbReference type="InterPro" id="IPR009057">
    <property type="entry name" value="Homeodomain-like_sf"/>
</dbReference>
<dbReference type="Pfam" id="PF00440">
    <property type="entry name" value="TetR_N"/>
    <property type="match status" value="1"/>
</dbReference>